<dbReference type="PROSITE" id="PS00470">
    <property type="entry name" value="IDH_IMDH"/>
    <property type="match status" value="1"/>
</dbReference>
<sequence length="356" mass="38650">MIQSESANPHSPIRSFTHSLIINKMHLVTLIPGDGIGPEITKAVTDIFTAAQVPVQWEEQNAGQTTFDQSGELIPTSLLKSLEKNKVALKGPITTPVGKGFRSINVTLRQKYDLYQNVRPSKTTAGIHTRYEGIDLVLFRENTEGLYSGLEVFDERLGIADSFNRITVEGSRKICRAAFTYAAKHGRKKVTLAHKANILKMAGTLMLNACKEASNEFPQIVFEDKIIDNMCMQLVNKPEQFDVVVTTNLFGDILSDLCAGLVGGLGVVAGANIGDDMAVFEAVHGSAPDIAGQGKANPTALLRSALMMLHYLGEHAKADQIEKALEATLLHQEECTGDLGGKASTSQFTQNIINKL</sequence>
<evidence type="ECO:0000256" key="1">
    <source>
        <dbReference type="ARBA" id="ARBA00007769"/>
    </source>
</evidence>
<evidence type="ECO:0000313" key="4">
    <source>
        <dbReference type="EMBL" id="GAA3958997.1"/>
    </source>
</evidence>
<comment type="similarity">
    <text evidence="1">Belongs to the isocitrate and isopropylmalate dehydrogenases family.</text>
</comment>
<organism evidence="4 5">
    <name type="scientific">Hymenobacter antarcticus</name>
    <dbReference type="NCBI Taxonomy" id="486270"/>
    <lineage>
        <taxon>Bacteria</taxon>
        <taxon>Pseudomonadati</taxon>
        <taxon>Bacteroidota</taxon>
        <taxon>Cytophagia</taxon>
        <taxon>Cytophagales</taxon>
        <taxon>Hymenobacteraceae</taxon>
        <taxon>Hymenobacter</taxon>
    </lineage>
</organism>
<reference evidence="5" key="1">
    <citation type="journal article" date="2019" name="Int. J. Syst. Evol. Microbiol.">
        <title>The Global Catalogue of Microorganisms (GCM) 10K type strain sequencing project: providing services to taxonomists for standard genome sequencing and annotation.</title>
        <authorList>
            <consortium name="The Broad Institute Genomics Platform"/>
            <consortium name="The Broad Institute Genome Sequencing Center for Infectious Disease"/>
            <person name="Wu L."/>
            <person name="Ma J."/>
        </authorList>
    </citation>
    <scope>NUCLEOTIDE SEQUENCE [LARGE SCALE GENOMIC DNA]</scope>
    <source>
        <strain evidence="5">JCM 17217</strain>
    </source>
</reference>
<dbReference type="Pfam" id="PF00180">
    <property type="entry name" value="Iso_dh"/>
    <property type="match status" value="1"/>
</dbReference>
<gene>
    <name evidence="4" type="ORF">GCM10022407_02730</name>
</gene>
<dbReference type="PANTHER" id="PTHR11835:SF34">
    <property type="entry name" value="ISOCITRATE DEHYDROGENASE [NAD] SUBUNIT ALPHA, MITOCHONDRIAL"/>
    <property type="match status" value="1"/>
</dbReference>
<dbReference type="EMBL" id="BAABDI010000001">
    <property type="protein sequence ID" value="GAA3958997.1"/>
    <property type="molecule type" value="Genomic_DNA"/>
</dbReference>
<dbReference type="SUPFAM" id="SSF53659">
    <property type="entry name" value="Isocitrate/Isopropylmalate dehydrogenase-like"/>
    <property type="match status" value="1"/>
</dbReference>
<keyword evidence="5" id="KW-1185">Reference proteome</keyword>
<dbReference type="SMART" id="SM01329">
    <property type="entry name" value="Iso_dh"/>
    <property type="match status" value="1"/>
</dbReference>
<feature type="domain" description="Isopropylmalate dehydrogenase-like" evidence="3">
    <location>
        <begin position="27"/>
        <end position="352"/>
    </location>
</feature>
<name>A0ABP7P3E9_9BACT</name>
<dbReference type="InterPro" id="IPR019818">
    <property type="entry name" value="IsoCit/isopropylmalate_DH_CS"/>
</dbReference>
<dbReference type="PANTHER" id="PTHR11835">
    <property type="entry name" value="DECARBOXYLATING DEHYDROGENASES-ISOCITRATE, ISOPROPYLMALATE, TARTRATE"/>
    <property type="match status" value="1"/>
</dbReference>
<dbReference type="InterPro" id="IPR024084">
    <property type="entry name" value="IsoPropMal-DH-like_dom"/>
</dbReference>
<accession>A0ABP7P3E9</accession>
<keyword evidence="2" id="KW-0560">Oxidoreductase</keyword>
<protein>
    <submittedName>
        <fullName evidence="4">Isocitrate/isopropylmalate family dehydrogenase</fullName>
    </submittedName>
</protein>
<dbReference type="Proteomes" id="UP001501556">
    <property type="component" value="Unassembled WGS sequence"/>
</dbReference>
<proteinExistence type="inferred from homology"/>
<dbReference type="Gene3D" id="3.40.718.10">
    <property type="entry name" value="Isopropylmalate Dehydrogenase"/>
    <property type="match status" value="1"/>
</dbReference>
<evidence type="ECO:0000256" key="2">
    <source>
        <dbReference type="ARBA" id="ARBA00023002"/>
    </source>
</evidence>
<evidence type="ECO:0000259" key="3">
    <source>
        <dbReference type="SMART" id="SM01329"/>
    </source>
</evidence>
<comment type="caution">
    <text evidence="4">The sequence shown here is derived from an EMBL/GenBank/DDBJ whole genome shotgun (WGS) entry which is preliminary data.</text>
</comment>
<evidence type="ECO:0000313" key="5">
    <source>
        <dbReference type="Proteomes" id="UP001501556"/>
    </source>
</evidence>